<feature type="compositionally biased region" description="Polar residues" evidence="5">
    <location>
        <begin position="51"/>
        <end position="61"/>
    </location>
</feature>
<feature type="region of interest" description="Disordered" evidence="5">
    <location>
        <begin position="1"/>
        <end position="64"/>
    </location>
</feature>
<dbReference type="NCBIfam" id="TIGR01557">
    <property type="entry name" value="myb_SHAQKYF"/>
    <property type="match status" value="1"/>
</dbReference>
<dbReference type="InterPro" id="IPR052245">
    <property type="entry name" value="Plant_Stress_Dev_TF"/>
</dbReference>
<dbReference type="Gene3D" id="1.10.10.60">
    <property type="entry name" value="Homeodomain-like"/>
    <property type="match status" value="1"/>
</dbReference>
<evidence type="ECO:0000313" key="9">
    <source>
        <dbReference type="Proteomes" id="UP001431209"/>
    </source>
</evidence>
<evidence type="ECO:0000256" key="1">
    <source>
        <dbReference type="ARBA" id="ARBA00023015"/>
    </source>
</evidence>
<dbReference type="Proteomes" id="UP001431209">
    <property type="component" value="Unassembled WGS sequence"/>
</dbReference>
<feature type="compositionally biased region" description="Basic and acidic residues" evidence="5">
    <location>
        <begin position="19"/>
        <end position="35"/>
    </location>
</feature>
<dbReference type="SUPFAM" id="SSF46689">
    <property type="entry name" value="Homeodomain-like"/>
    <property type="match status" value="1"/>
</dbReference>
<evidence type="ECO:0000256" key="3">
    <source>
        <dbReference type="ARBA" id="ARBA00023163"/>
    </source>
</evidence>
<dbReference type="GO" id="GO:0006355">
    <property type="term" value="P:regulation of DNA-templated transcription"/>
    <property type="evidence" value="ECO:0007669"/>
    <property type="project" value="UniProtKB-ARBA"/>
</dbReference>
<evidence type="ECO:0000259" key="6">
    <source>
        <dbReference type="PROSITE" id="PS50090"/>
    </source>
</evidence>
<accession>A0AAW2ZB88</accession>
<proteinExistence type="predicted"/>
<keyword evidence="9" id="KW-1185">Reference proteome</keyword>
<dbReference type="PROSITE" id="PS50090">
    <property type="entry name" value="MYB_LIKE"/>
    <property type="match status" value="1"/>
</dbReference>
<dbReference type="GO" id="GO:0009739">
    <property type="term" value="P:response to gibberellin"/>
    <property type="evidence" value="ECO:0007669"/>
    <property type="project" value="TreeGrafter"/>
</dbReference>
<dbReference type="SMART" id="SM00717">
    <property type="entry name" value="SANT"/>
    <property type="match status" value="1"/>
</dbReference>
<comment type="caution">
    <text evidence="8">The sequence shown here is derived from an EMBL/GenBank/DDBJ whole genome shotgun (WGS) entry which is preliminary data.</text>
</comment>
<feature type="domain" description="HTH myb-type" evidence="7">
    <location>
        <begin position="182"/>
        <end position="238"/>
    </location>
</feature>
<dbReference type="GO" id="GO:0009723">
    <property type="term" value="P:response to ethylene"/>
    <property type="evidence" value="ECO:0007669"/>
    <property type="project" value="TreeGrafter"/>
</dbReference>
<sequence>MNNPHDANEFIKKTQGHSPEIKREANWASYDEHSHSNHTIPQYSHAHGDYTSPTSITSSFGENPPRDILNDVMQRDHMMGRYATLQGSYSQPIQMTHNTVFNYLEPHVAVEPPRLPKIQFYNELSDHAAVQPTSETPQEVTVSSVEKVKKRKVEDKKGLVFKGFALQPDSKKIKFVNDEKLKEGKNDGAWSEMEHASFLEGLDKCGIGQWRGIAENHVKTRTRTQVASHAQKFLKKQGYQYKTTTTTTPTSQDNIKNHSPTQ</sequence>
<organism evidence="8 9">
    <name type="scientific">Acrasis kona</name>
    <dbReference type="NCBI Taxonomy" id="1008807"/>
    <lineage>
        <taxon>Eukaryota</taxon>
        <taxon>Discoba</taxon>
        <taxon>Heterolobosea</taxon>
        <taxon>Tetramitia</taxon>
        <taxon>Eutetramitia</taxon>
        <taxon>Acrasidae</taxon>
        <taxon>Acrasis</taxon>
    </lineage>
</organism>
<evidence type="ECO:0000313" key="8">
    <source>
        <dbReference type="EMBL" id="KAL0486233.1"/>
    </source>
</evidence>
<dbReference type="PANTHER" id="PTHR44191">
    <property type="entry name" value="TRANSCRIPTION FACTOR KUA1"/>
    <property type="match status" value="1"/>
</dbReference>
<dbReference type="InterPro" id="IPR017930">
    <property type="entry name" value="Myb_dom"/>
</dbReference>
<dbReference type="InterPro" id="IPR001005">
    <property type="entry name" value="SANT/Myb"/>
</dbReference>
<evidence type="ECO:0000256" key="5">
    <source>
        <dbReference type="SAM" id="MobiDB-lite"/>
    </source>
</evidence>
<gene>
    <name evidence="8" type="ORF">AKO1_001912</name>
</gene>
<dbReference type="GO" id="GO:0003677">
    <property type="term" value="F:DNA binding"/>
    <property type="evidence" value="ECO:0007669"/>
    <property type="project" value="UniProtKB-KW"/>
</dbReference>
<keyword evidence="1" id="KW-0805">Transcription regulation</keyword>
<dbReference type="PROSITE" id="PS51294">
    <property type="entry name" value="HTH_MYB"/>
    <property type="match status" value="1"/>
</dbReference>
<keyword evidence="3" id="KW-0804">Transcription</keyword>
<keyword evidence="4" id="KW-0539">Nucleus</keyword>
<dbReference type="CDD" id="cd00167">
    <property type="entry name" value="SANT"/>
    <property type="match status" value="1"/>
</dbReference>
<evidence type="ECO:0000256" key="4">
    <source>
        <dbReference type="ARBA" id="ARBA00023242"/>
    </source>
</evidence>
<dbReference type="PANTHER" id="PTHR44191:SF62">
    <property type="entry name" value="OS04G0341900 PROTEIN"/>
    <property type="match status" value="1"/>
</dbReference>
<dbReference type="Pfam" id="PF00249">
    <property type="entry name" value="Myb_DNA-binding"/>
    <property type="match status" value="1"/>
</dbReference>
<evidence type="ECO:0000259" key="7">
    <source>
        <dbReference type="PROSITE" id="PS51294"/>
    </source>
</evidence>
<feature type="compositionally biased region" description="Basic and acidic residues" evidence="5">
    <location>
        <begin position="1"/>
        <end position="12"/>
    </location>
</feature>
<dbReference type="EMBL" id="JAOPGA020001209">
    <property type="protein sequence ID" value="KAL0486233.1"/>
    <property type="molecule type" value="Genomic_DNA"/>
</dbReference>
<evidence type="ECO:0000256" key="2">
    <source>
        <dbReference type="ARBA" id="ARBA00023125"/>
    </source>
</evidence>
<dbReference type="InterPro" id="IPR009057">
    <property type="entry name" value="Homeodomain-like_sf"/>
</dbReference>
<dbReference type="InterPro" id="IPR006447">
    <property type="entry name" value="Myb_dom_plants"/>
</dbReference>
<feature type="domain" description="Myb-like" evidence="6">
    <location>
        <begin position="182"/>
        <end position="234"/>
    </location>
</feature>
<reference evidence="8 9" key="1">
    <citation type="submission" date="2024-03" db="EMBL/GenBank/DDBJ databases">
        <title>The Acrasis kona genome and developmental transcriptomes reveal deep origins of eukaryotic multicellular pathways.</title>
        <authorList>
            <person name="Sheikh S."/>
            <person name="Fu C.-J."/>
            <person name="Brown M.W."/>
            <person name="Baldauf S.L."/>
        </authorList>
    </citation>
    <scope>NUCLEOTIDE SEQUENCE [LARGE SCALE GENOMIC DNA]</scope>
    <source>
        <strain evidence="8 9">ATCC MYA-3509</strain>
    </source>
</reference>
<feature type="compositionally biased region" description="Polar residues" evidence="5">
    <location>
        <begin position="251"/>
        <end position="262"/>
    </location>
</feature>
<feature type="region of interest" description="Disordered" evidence="5">
    <location>
        <begin position="238"/>
        <end position="262"/>
    </location>
</feature>
<keyword evidence="2" id="KW-0238">DNA-binding</keyword>
<name>A0AAW2ZB88_9EUKA</name>
<protein>
    <submittedName>
        <fullName evidence="8">Transcription factor MYB1R1</fullName>
    </submittedName>
</protein>
<dbReference type="AlphaFoldDB" id="A0AAW2ZB88"/>